<evidence type="ECO:0000313" key="8">
    <source>
        <dbReference type="Ensembl" id="ENSSDUP00000030241.1"/>
    </source>
</evidence>
<dbReference type="PANTHER" id="PTHR11412:SF150">
    <property type="entry name" value="ALPHA-2-MACROGLOBULIN-RELATED"/>
    <property type="match status" value="1"/>
</dbReference>
<reference evidence="8" key="2">
    <citation type="submission" date="2025-09" db="UniProtKB">
        <authorList>
            <consortium name="Ensembl"/>
        </authorList>
    </citation>
    <scope>IDENTIFICATION</scope>
</reference>
<dbReference type="Proteomes" id="UP000261420">
    <property type="component" value="Unplaced"/>
</dbReference>
<sequence>MGHPGSQMWTWTLCVLLSWMSVGQVLARPTDPVRYPLCVCVSFCVYRQYMVAVPAVLEAGAETKFCVSLLQPNETLVMTVTLISQEKNTTLLKQASSEEFHTCTHFKAPLVQNERVQKFEVEVQGNTFYSKEIRKVMFKVYQPVTFIQTDKPIYLPGQTIHFRVITLDTKLRPASRLVSDANNNRIGQWLNETSDAKILQLSYSLNSEASEGFYQVVVSFGEQKLHHSFKVEKYVLPKFDVKINATDELSIEAEEIKAEICISRPQEKRIQISYVIGKLSFIHIPKIYNKGENVAGQVSVTCGCHFFSMSTEACAFSVIHLLWLFNRSKQFTSIIHPFLT</sequence>
<keyword evidence="2" id="KW-0646">Protease inhibitor</keyword>
<proteinExistence type="inferred from homology"/>
<dbReference type="GO" id="GO:0004867">
    <property type="term" value="F:serine-type endopeptidase inhibitor activity"/>
    <property type="evidence" value="ECO:0007669"/>
    <property type="project" value="UniProtKB-KW"/>
</dbReference>
<evidence type="ECO:0000313" key="9">
    <source>
        <dbReference type="Proteomes" id="UP000261420"/>
    </source>
</evidence>
<dbReference type="AlphaFoldDB" id="A0A3B4VH29"/>
<dbReference type="FunFam" id="2.60.40.1930:FF:000001">
    <property type="entry name" value="CD109 isoform 3"/>
    <property type="match status" value="1"/>
</dbReference>
<dbReference type="InterPro" id="IPR050473">
    <property type="entry name" value="A2M/Complement_sys"/>
</dbReference>
<evidence type="ECO:0000259" key="7">
    <source>
        <dbReference type="Pfam" id="PF01835"/>
    </source>
</evidence>
<evidence type="ECO:0000256" key="2">
    <source>
        <dbReference type="ARBA" id="ARBA00022690"/>
    </source>
</evidence>
<evidence type="ECO:0000256" key="5">
    <source>
        <dbReference type="ARBA" id="ARBA00023180"/>
    </source>
</evidence>
<feature type="chain" id="PRO_5017207442" description="Macroglobulin domain-containing protein" evidence="6">
    <location>
        <begin position="28"/>
        <end position="340"/>
    </location>
</feature>
<feature type="domain" description="Macroglobulin" evidence="7">
    <location>
        <begin position="145"/>
        <end position="231"/>
    </location>
</feature>
<name>A0A3B4VH29_SERDU</name>
<evidence type="ECO:0000256" key="4">
    <source>
        <dbReference type="ARBA" id="ARBA00022900"/>
    </source>
</evidence>
<reference evidence="8" key="1">
    <citation type="submission" date="2025-08" db="UniProtKB">
        <authorList>
            <consortium name="Ensembl"/>
        </authorList>
    </citation>
    <scope>IDENTIFICATION</scope>
</reference>
<protein>
    <recommendedName>
        <fullName evidence="7">Macroglobulin domain-containing protein</fullName>
    </recommendedName>
</protein>
<dbReference type="Pfam" id="PF01835">
    <property type="entry name" value="MG2"/>
    <property type="match status" value="1"/>
</dbReference>
<evidence type="ECO:0000256" key="1">
    <source>
        <dbReference type="ARBA" id="ARBA00010952"/>
    </source>
</evidence>
<keyword evidence="5" id="KW-0325">Glycoprotein</keyword>
<accession>A0A3B4VH29</accession>
<dbReference type="GeneTree" id="ENSGT00940000162996"/>
<dbReference type="PANTHER" id="PTHR11412">
    <property type="entry name" value="MACROGLOBULIN / COMPLEMENT"/>
    <property type="match status" value="1"/>
</dbReference>
<keyword evidence="3 6" id="KW-0732">Signal</keyword>
<keyword evidence="9" id="KW-1185">Reference proteome</keyword>
<organism evidence="8 9">
    <name type="scientific">Seriola dumerili</name>
    <name type="common">Greater amberjack</name>
    <name type="synonym">Caranx dumerili</name>
    <dbReference type="NCBI Taxonomy" id="41447"/>
    <lineage>
        <taxon>Eukaryota</taxon>
        <taxon>Metazoa</taxon>
        <taxon>Chordata</taxon>
        <taxon>Craniata</taxon>
        <taxon>Vertebrata</taxon>
        <taxon>Euteleostomi</taxon>
        <taxon>Actinopterygii</taxon>
        <taxon>Neopterygii</taxon>
        <taxon>Teleostei</taxon>
        <taxon>Neoteleostei</taxon>
        <taxon>Acanthomorphata</taxon>
        <taxon>Carangaria</taxon>
        <taxon>Carangiformes</taxon>
        <taxon>Carangidae</taxon>
        <taxon>Seriola</taxon>
    </lineage>
</organism>
<dbReference type="Gene3D" id="2.60.40.1940">
    <property type="match status" value="1"/>
</dbReference>
<comment type="similarity">
    <text evidence="1">Belongs to the protease inhibitor I39 (alpha-2-macroglobulin) family.</text>
</comment>
<dbReference type="Ensembl" id="ENSSDUT00000030763.1">
    <property type="protein sequence ID" value="ENSSDUP00000030241.1"/>
    <property type="gene ID" value="ENSSDUG00000021782.1"/>
</dbReference>
<dbReference type="InterPro" id="IPR002890">
    <property type="entry name" value="MG2"/>
</dbReference>
<keyword evidence="4" id="KW-0722">Serine protease inhibitor</keyword>
<feature type="signal peptide" evidence="6">
    <location>
        <begin position="1"/>
        <end position="27"/>
    </location>
</feature>
<dbReference type="Gene3D" id="2.60.40.1930">
    <property type="match status" value="2"/>
</dbReference>
<evidence type="ECO:0000256" key="6">
    <source>
        <dbReference type="SAM" id="SignalP"/>
    </source>
</evidence>
<dbReference type="STRING" id="41447.ENSSDUP00000030241"/>
<evidence type="ECO:0000256" key="3">
    <source>
        <dbReference type="ARBA" id="ARBA00022729"/>
    </source>
</evidence>